<dbReference type="VEuPathDB" id="FungiDB:RhiirFUN_013125"/>
<evidence type="ECO:0000313" key="5">
    <source>
        <dbReference type="EMBL" id="PKY45741.1"/>
    </source>
</evidence>
<dbReference type="InterPro" id="IPR013083">
    <property type="entry name" value="Znf_RING/FYVE/PHD"/>
</dbReference>
<dbReference type="SUPFAM" id="SSF57850">
    <property type="entry name" value="RING/U-box"/>
    <property type="match status" value="1"/>
</dbReference>
<evidence type="ECO:0000256" key="2">
    <source>
        <dbReference type="ARBA" id="ARBA00022803"/>
    </source>
</evidence>
<proteinExistence type="predicted"/>
<evidence type="ECO:0000313" key="6">
    <source>
        <dbReference type="Proteomes" id="UP000234323"/>
    </source>
</evidence>
<dbReference type="Pfam" id="PF12895">
    <property type="entry name" value="ANAPC3"/>
    <property type="match status" value="1"/>
</dbReference>
<reference evidence="5 6" key="1">
    <citation type="submission" date="2015-10" db="EMBL/GenBank/DDBJ databases">
        <title>Genome analyses suggest a sexual origin of heterokaryosis in a supposedly ancient asexual fungus.</title>
        <authorList>
            <person name="Ropars J."/>
            <person name="Sedzielewska K."/>
            <person name="Noel J."/>
            <person name="Charron P."/>
            <person name="Farinelli L."/>
            <person name="Marton T."/>
            <person name="Kruger M."/>
            <person name="Pelin A."/>
            <person name="Brachmann A."/>
            <person name="Corradi N."/>
        </authorList>
    </citation>
    <scope>NUCLEOTIDE SEQUENCE [LARGE SCALE GENOMIC DNA]</scope>
    <source>
        <strain evidence="5 6">A4</strain>
    </source>
</reference>
<dbReference type="VEuPathDB" id="FungiDB:FUN_016373"/>
<feature type="repeat" description="TPR" evidence="3">
    <location>
        <begin position="759"/>
        <end position="792"/>
    </location>
</feature>
<organism evidence="5 6">
    <name type="scientific">Rhizophagus irregularis</name>
    <dbReference type="NCBI Taxonomy" id="588596"/>
    <lineage>
        <taxon>Eukaryota</taxon>
        <taxon>Fungi</taxon>
        <taxon>Fungi incertae sedis</taxon>
        <taxon>Mucoromycota</taxon>
        <taxon>Glomeromycotina</taxon>
        <taxon>Glomeromycetes</taxon>
        <taxon>Glomerales</taxon>
        <taxon>Glomeraceae</taxon>
        <taxon>Rhizophagus</taxon>
    </lineage>
</organism>
<comment type="caution">
    <text evidence="5">The sequence shown here is derived from an EMBL/GenBank/DDBJ whole genome shotgun (WGS) entry which is preliminary data.</text>
</comment>
<dbReference type="EMBL" id="LLXI01000405">
    <property type="protein sequence ID" value="PKY45741.1"/>
    <property type="molecule type" value="Genomic_DNA"/>
</dbReference>
<dbReference type="PANTHER" id="PTHR44858:SF1">
    <property type="entry name" value="UDP-N-ACETYLGLUCOSAMINE--PEPTIDE N-ACETYLGLUCOSAMINYLTRANSFERASE SPINDLY-RELATED"/>
    <property type="match status" value="1"/>
</dbReference>
<evidence type="ECO:0000256" key="3">
    <source>
        <dbReference type="PROSITE-ProRule" id="PRU00339"/>
    </source>
</evidence>
<dbReference type="SMART" id="SM00028">
    <property type="entry name" value="TPR"/>
    <property type="match status" value="6"/>
</dbReference>
<feature type="compositionally biased region" description="Polar residues" evidence="4">
    <location>
        <begin position="22"/>
        <end position="42"/>
    </location>
</feature>
<dbReference type="InterPro" id="IPR019734">
    <property type="entry name" value="TPR_rpt"/>
</dbReference>
<dbReference type="InterPro" id="IPR011990">
    <property type="entry name" value="TPR-like_helical_dom_sf"/>
</dbReference>
<dbReference type="SUPFAM" id="SSF48452">
    <property type="entry name" value="TPR-like"/>
    <property type="match status" value="1"/>
</dbReference>
<keyword evidence="6" id="KW-1185">Reference proteome</keyword>
<sequence>MAYKATMFKMPVELTQEAKSKVGSSPSSQKIKAKNRCQTPSKTLRSPPTFYEIDIFLLLLLIKNMEGSSSQSGNSSTNTAHGNLKNNNFLSYKTILLENMSNNRILIKLEEDGFIMLDDKVEELLKNLTKPNYLYALKLLFENLQNEFSSQVLANSLEALVDTPFNHYSKESVARLELHLRTLVTALERICFSPIVLSKELRDKVYNSLTRFSEIHRKTTQVIEIGLDNNFRSSFNQFNQQNNSQDEQIIKKCNYNIDFLLIHLRDTLHSLRDDETWFQEIIRRIKDFLKAALNITPGVLSTTGVTLPNDNCSILLMLAQIRQSLSFKYPVASYYVDWRIMLIIQHNLLIWSENEKIISKKFGELVLMEYIWSFLEREWVNAADKSILDSQTKFDEVSNKVTKALQNTGGFLNDLAGNEPIALPHTLWFGILDLAQNLIQRSSRIATYGLCYYLAIESLNKAPSSFIQFKSIELLLHLYNIDNEMFSMIEIDFDQYAQKLSENNLEDFSEKFRNLLNFTKEKYLEDLKILSNNIGKGKGLNQNSYLKKEPSLNSNILNVIADEITCPISNEPTDQLCILKCEHVLSLNNLKKLKQKICPNCREKIEDNDIRYLPQNSIYKNLYTKFFESGHIIPSIKSGNSDQLDQLYDSDDSDNSVVDQTLTKKKKFMNSIIKLNSKISSSILSRITKRQHPTYQNIIKEINDKNYKKAESLCKELLNFSPKSYSLRCILAYIYRCLNNYEQAHLYLKEAIILNPKKPIAYYIRGEIYFRQSKYNEAMDSLYESLDYKVKLNNLYIIFGNIHLLRNYYGDDHETIENYKIALKNDPNNYLCLKNCAYSYNKKGDDINALKMLDKLLNIDEKDSLILCYYGEILCNLTQYNKAILYFTNANIIDPENIHNLNRRAITYYILQEYNKVLLDLDKIIQLDPLNSSAYYFKSLTFYTKNDINNTKISFNKYTEILESQGIDNDLAKIQLFHLEYLLNINSHPDLNDILTKINQIPNISENELLLLIRCKIHIELNKYYKAKVDLDTLFKLNNQYKYYYKTFSYLHLLQKHSKIWPYLYKVYDDLTDLGIVSEFNKYMYKERNLYFISNLTNLNSELSQFQESDISSLSGLVLCSKNEKLRLDLPLLKNYGWIYLICKINVKKILSKDCSIKFILNNDHQEDYMLKHEVVSKLEELGWIEYQTPVYSPYNSQLSIEINSIEMGKCTEDNMVVIPGTRKIKHLEENVEAVKVNLSYGMMEFSGRYCSIYNCFLLIEFGDGTDGTCSGD</sequence>
<feature type="repeat" description="TPR" evidence="3">
    <location>
        <begin position="725"/>
        <end position="758"/>
    </location>
</feature>
<name>A0A2I1GGL3_9GLOM</name>
<dbReference type="AlphaFoldDB" id="A0A2I1GGL3"/>
<feature type="region of interest" description="Disordered" evidence="4">
    <location>
        <begin position="18"/>
        <end position="42"/>
    </location>
</feature>
<dbReference type="InterPro" id="IPR050498">
    <property type="entry name" value="Ycf3"/>
</dbReference>
<dbReference type="Proteomes" id="UP000234323">
    <property type="component" value="Unassembled WGS sequence"/>
</dbReference>
<dbReference type="Gene3D" id="1.25.40.10">
    <property type="entry name" value="Tetratricopeptide repeat domain"/>
    <property type="match status" value="2"/>
</dbReference>
<dbReference type="VEuPathDB" id="FungiDB:RhiirA1_509944"/>
<dbReference type="PANTHER" id="PTHR44858">
    <property type="entry name" value="TETRATRICOPEPTIDE REPEAT PROTEIN 6"/>
    <property type="match status" value="1"/>
</dbReference>
<evidence type="ECO:0000256" key="1">
    <source>
        <dbReference type="ARBA" id="ARBA00022737"/>
    </source>
</evidence>
<dbReference type="PROSITE" id="PS50005">
    <property type="entry name" value="TPR"/>
    <property type="match status" value="2"/>
</dbReference>
<keyword evidence="1" id="KW-0677">Repeat</keyword>
<evidence type="ECO:0000256" key="4">
    <source>
        <dbReference type="SAM" id="MobiDB-lite"/>
    </source>
</evidence>
<protein>
    <submittedName>
        <fullName evidence="5">Uncharacterized protein</fullName>
    </submittedName>
</protein>
<accession>A0A2I1GGL3</accession>
<keyword evidence="2 3" id="KW-0802">TPR repeat</keyword>
<gene>
    <name evidence="5" type="ORF">RhiirA4_517723</name>
</gene>
<dbReference type="Gene3D" id="3.30.40.10">
    <property type="entry name" value="Zinc/RING finger domain, C3HC4 (zinc finger)"/>
    <property type="match status" value="1"/>
</dbReference>